<keyword evidence="2" id="KW-0472">Membrane</keyword>
<gene>
    <name evidence="3" type="ORF">S01H1_52246</name>
</gene>
<comment type="caution">
    <text evidence="3">The sequence shown here is derived from an EMBL/GenBank/DDBJ whole genome shotgun (WGS) entry which is preliminary data.</text>
</comment>
<feature type="compositionally biased region" description="Pro residues" evidence="1">
    <location>
        <begin position="8"/>
        <end position="20"/>
    </location>
</feature>
<feature type="non-terminal residue" evidence="3">
    <location>
        <position position="229"/>
    </location>
</feature>
<keyword evidence="2" id="KW-1133">Transmembrane helix</keyword>
<sequence length="229" mass="24984">MGSGTAPPALPPAEPQPPPQAADCEAMIDQRLRQTRRRVKGVDLAAGLIWLGIGGLGCLLLVAIVDHWIVPTGLGFWGRTILFAGLVAAASVHFLRHVLPLLIHRINPVFAAQAIEQGYPSMKNSLVNLLFLRRDLRQFERSEIAKRIYVGLQHKTAADLAEIPVEQSVDRARVIRLGCVLTGLLVICAVYLMISPKDPLVSFGRVLMPWADIKAPTRVTIEDVEPGDG</sequence>
<dbReference type="AlphaFoldDB" id="X0VAI4"/>
<organism evidence="3">
    <name type="scientific">marine sediment metagenome</name>
    <dbReference type="NCBI Taxonomy" id="412755"/>
    <lineage>
        <taxon>unclassified sequences</taxon>
        <taxon>metagenomes</taxon>
        <taxon>ecological metagenomes</taxon>
    </lineage>
</organism>
<keyword evidence="2" id="KW-0812">Transmembrane</keyword>
<evidence type="ECO:0000256" key="1">
    <source>
        <dbReference type="SAM" id="MobiDB-lite"/>
    </source>
</evidence>
<feature type="region of interest" description="Disordered" evidence="1">
    <location>
        <begin position="1"/>
        <end position="20"/>
    </location>
</feature>
<evidence type="ECO:0000256" key="2">
    <source>
        <dbReference type="SAM" id="Phobius"/>
    </source>
</evidence>
<protein>
    <submittedName>
        <fullName evidence="3">Uncharacterized protein</fullName>
    </submittedName>
</protein>
<accession>X0VAI4</accession>
<feature type="transmembrane region" description="Helical" evidence="2">
    <location>
        <begin position="76"/>
        <end position="95"/>
    </location>
</feature>
<evidence type="ECO:0000313" key="3">
    <source>
        <dbReference type="EMBL" id="GAG15139.1"/>
    </source>
</evidence>
<proteinExistence type="predicted"/>
<dbReference type="EMBL" id="BARS01033766">
    <property type="protein sequence ID" value="GAG15139.1"/>
    <property type="molecule type" value="Genomic_DNA"/>
</dbReference>
<feature type="transmembrane region" description="Helical" evidence="2">
    <location>
        <begin position="174"/>
        <end position="194"/>
    </location>
</feature>
<name>X0VAI4_9ZZZZ</name>
<reference evidence="3" key="1">
    <citation type="journal article" date="2014" name="Front. Microbiol.">
        <title>High frequency of phylogenetically diverse reductive dehalogenase-homologous genes in deep subseafloor sedimentary metagenomes.</title>
        <authorList>
            <person name="Kawai M."/>
            <person name="Futagami T."/>
            <person name="Toyoda A."/>
            <person name="Takaki Y."/>
            <person name="Nishi S."/>
            <person name="Hori S."/>
            <person name="Arai W."/>
            <person name="Tsubouchi T."/>
            <person name="Morono Y."/>
            <person name="Uchiyama I."/>
            <person name="Ito T."/>
            <person name="Fujiyama A."/>
            <person name="Inagaki F."/>
            <person name="Takami H."/>
        </authorList>
    </citation>
    <scope>NUCLEOTIDE SEQUENCE</scope>
    <source>
        <strain evidence="3">Expedition CK06-06</strain>
    </source>
</reference>
<feature type="transmembrane region" description="Helical" evidence="2">
    <location>
        <begin position="41"/>
        <end position="64"/>
    </location>
</feature>